<comment type="similarity">
    <text evidence="5">Belongs to the class I-like SAM-binding methyltransferase superfamily. rRNA adenine N(6)-methyltransferase family.</text>
</comment>
<keyword evidence="9" id="KW-1185">Reference proteome</keyword>
<dbReference type="CDD" id="cd02440">
    <property type="entry name" value="AdoMet_MTases"/>
    <property type="match status" value="1"/>
</dbReference>
<dbReference type="Gene3D" id="3.40.50.150">
    <property type="entry name" value="Vaccinia Virus protein VP39"/>
    <property type="match status" value="1"/>
</dbReference>
<evidence type="ECO:0000256" key="4">
    <source>
        <dbReference type="ARBA" id="ARBA00022884"/>
    </source>
</evidence>
<comment type="caution">
    <text evidence="5">Lacks conserved residue(s) required for the propagation of feature annotation.</text>
</comment>
<accession>A0A9E8SA55</accession>
<gene>
    <name evidence="8" type="primary">erm</name>
    <name evidence="8" type="ORF">OVN18_04295</name>
</gene>
<evidence type="ECO:0000256" key="3">
    <source>
        <dbReference type="ARBA" id="ARBA00022691"/>
    </source>
</evidence>
<dbReference type="InterPro" id="IPR029063">
    <property type="entry name" value="SAM-dependent_MTases_sf"/>
</dbReference>
<feature type="domain" description="Ribosomal RNA adenine methylase transferase N-terminal" evidence="7">
    <location>
        <begin position="43"/>
        <end position="203"/>
    </location>
</feature>
<evidence type="ECO:0000313" key="8">
    <source>
        <dbReference type="EMBL" id="WAB82236.1"/>
    </source>
</evidence>
<evidence type="ECO:0000313" key="9">
    <source>
        <dbReference type="Proteomes" id="UP001164706"/>
    </source>
</evidence>
<dbReference type="AlphaFoldDB" id="A0A9E8SA55"/>
<dbReference type="Proteomes" id="UP001164706">
    <property type="component" value="Chromosome"/>
</dbReference>
<proteinExistence type="inferred from homology"/>
<dbReference type="GO" id="GO:0003723">
    <property type="term" value="F:RNA binding"/>
    <property type="evidence" value="ECO:0007669"/>
    <property type="project" value="UniProtKB-UniRule"/>
</dbReference>
<dbReference type="GO" id="GO:0005829">
    <property type="term" value="C:cytosol"/>
    <property type="evidence" value="ECO:0007669"/>
    <property type="project" value="TreeGrafter"/>
</dbReference>
<organism evidence="8 9">
    <name type="scientific">Microcella daejeonensis</name>
    <dbReference type="NCBI Taxonomy" id="2994971"/>
    <lineage>
        <taxon>Bacteria</taxon>
        <taxon>Bacillati</taxon>
        <taxon>Actinomycetota</taxon>
        <taxon>Actinomycetes</taxon>
        <taxon>Micrococcales</taxon>
        <taxon>Microbacteriaceae</taxon>
        <taxon>Microcella</taxon>
    </lineage>
</organism>
<feature type="binding site" evidence="5">
    <location>
        <position position="83"/>
    </location>
    <ligand>
        <name>S-adenosyl-L-methionine</name>
        <dbReference type="ChEBI" id="CHEBI:59789"/>
    </ligand>
</feature>
<dbReference type="PANTHER" id="PTHR11727">
    <property type="entry name" value="DIMETHYLADENOSINE TRANSFERASE"/>
    <property type="match status" value="1"/>
</dbReference>
<dbReference type="KEGG" id="mdb:OVN18_04295"/>
<keyword evidence="3 5" id="KW-0949">S-adenosyl-L-methionine</keyword>
<keyword evidence="4 5" id="KW-0694">RNA-binding</keyword>
<evidence type="ECO:0000256" key="2">
    <source>
        <dbReference type="ARBA" id="ARBA00022679"/>
    </source>
</evidence>
<name>A0A9E8SA55_9MICO</name>
<feature type="binding site" evidence="5">
    <location>
        <position position="36"/>
    </location>
    <ligand>
        <name>S-adenosyl-L-methionine</name>
        <dbReference type="ChEBI" id="CHEBI:59789"/>
    </ligand>
</feature>
<protein>
    <submittedName>
        <fullName evidence="8">23S ribosomal RNA methyltransferase Erm</fullName>
    </submittedName>
</protein>
<dbReference type="InterPro" id="IPR001737">
    <property type="entry name" value="KsgA/Erm"/>
</dbReference>
<feature type="binding site" evidence="5">
    <location>
        <position position="122"/>
    </location>
    <ligand>
        <name>S-adenosyl-L-methionine</name>
        <dbReference type="ChEBI" id="CHEBI:59789"/>
    </ligand>
</feature>
<evidence type="ECO:0000256" key="1">
    <source>
        <dbReference type="ARBA" id="ARBA00022603"/>
    </source>
</evidence>
<keyword evidence="2 5" id="KW-0808">Transferase</keyword>
<feature type="binding site" evidence="5">
    <location>
        <position position="106"/>
    </location>
    <ligand>
        <name>S-adenosyl-L-methionine</name>
        <dbReference type="ChEBI" id="CHEBI:59789"/>
    </ligand>
</feature>
<dbReference type="SMART" id="SM00650">
    <property type="entry name" value="rADc"/>
    <property type="match status" value="1"/>
</dbReference>
<dbReference type="PROSITE" id="PS51689">
    <property type="entry name" value="SAM_RNA_A_N6_MT"/>
    <property type="match status" value="1"/>
</dbReference>
<feature type="region of interest" description="Disordered" evidence="6">
    <location>
        <begin position="1"/>
        <end position="35"/>
    </location>
</feature>
<dbReference type="EMBL" id="CP113089">
    <property type="protein sequence ID" value="WAB82236.1"/>
    <property type="molecule type" value="Genomic_DNA"/>
</dbReference>
<keyword evidence="1 5" id="KW-0489">Methyltransferase</keyword>
<dbReference type="Pfam" id="PF00398">
    <property type="entry name" value="RrnaAD"/>
    <property type="match status" value="1"/>
</dbReference>
<dbReference type="RefSeq" id="WP_267782189.1">
    <property type="nucleotide sequence ID" value="NZ_CP113089.1"/>
</dbReference>
<reference evidence="8" key="1">
    <citation type="submission" date="2022-11" db="EMBL/GenBank/DDBJ databases">
        <title>Description of Microcella daejonensis nov. sp, isolated from riverside soil.</title>
        <authorList>
            <person name="Molina K.M."/>
            <person name="Kim S.B."/>
        </authorList>
    </citation>
    <scope>NUCLEOTIDE SEQUENCE</scope>
    <source>
        <strain evidence="8">MMS21-STM12</strain>
    </source>
</reference>
<feature type="binding site" evidence="5">
    <location>
        <position position="38"/>
    </location>
    <ligand>
        <name>S-adenosyl-L-methionine</name>
        <dbReference type="ChEBI" id="CHEBI:59789"/>
    </ligand>
</feature>
<dbReference type="PANTHER" id="PTHR11727:SF7">
    <property type="entry name" value="DIMETHYLADENOSINE TRANSFERASE-RELATED"/>
    <property type="match status" value="1"/>
</dbReference>
<dbReference type="InterPro" id="IPR020598">
    <property type="entry name" value="rRNA_Ade_methylase_Trfase_N"/>
</dbReference>
<dbReference type="GO" id="GO:0000179">
    <property type="term" value="F:rRNA (adenine-N6,N6-)-dimethyltransferase activity"/>
    <property type="evidence" value="ECO:0007669"/>
    <property type="project" value="UniProtKB-UniRule"/>
</dbReference>
<evidence type="ECO:0000259" key="7">
    <source>
        <dbReference type="SMART" id="SM00650"/>
    </source>
</evidence>
<feature type="compositionally biased region" description="Low complexity" evidence="6">
    <location>
        <begin position="7"/>
        <end position="20"/>
    </location>
</feature>
<sequence length="276" mass="29811">MSRRRPASSSPRPSTPRTAADGGGHPLSRRHDLGQNDLVDARTIRAVVDAAAATRGPIVELAAGTGRLTAPLAGLGRSLTAIELDPRRADALRSRLPAAVRVVQGDLLTAALPRAPHVVVGNLPFHLTTAALRRLLAAEHWTSAVLIMQWEAARRRAGIGGGSQLTAQWSPWFAFRVDRRIPSTAFRPRPAVDAALLLIDRRRAPIVPSADRVAYQRWVGAVFSVPGAAALALARVDGTGRRAARERCRRAGIDAERAVSRITAEQWGLLWARRPR</sequence>
<dbReference type="SUPFAM" id="SSF53335">
    <property type="entry name" value="S-adenosyl-L-methionine-dependent methyltransferases"/>
    <property type="match status" value="1"/>
</dbReference>
<evidence type="ECO:0000256" key="6">
    <source>
        <dbReference type="SAM" id="MobiDB-lite"/>
    </source>
</evidence>
<evidence type="ECO:0000256" key="5">
    <source>
        <dbReference type="PROSITE-ProRule" id="PRU01026"/>
    </source>
</evidence>
<dbReference type="NCBIfam" id="NF000499">
    <property type="entry name" value="Erm23S_rRNA_broad"/>
    <property type="match status" value="1"/>
</dbReference>